<organism evidence="5 6">
    <name type="scientific">Stichopus japonicus</name>
    <name type="common">Sea cucumber</name>
    <dbReference type="NCBI Taxonomy" id="307972"/>
    <lineage>
        <taxon>Eukaryota</taxon>
        <taxon>Metazoa</taxon>
        <taxon>Echinodermata</taxon>
        <taxon>Eleutherozoa</taxon>
        <taxon>Echinozoa</taxon>
        <taxon>Holothuroidea</taxon>
        <taxon>Aspidochirotacea</taxon>
        <taxon>Aspidochirotida</taxon>
        <taxon>Stichopodidae</taxon>
        <taxon>Apostichopus</taxon>
    </lineage>
</organism>
<dbReference type="SMART" id="SM00369">
    <property type="entry name" value="LRR_TYP"/>
    <property type="match status" value="4"/>
</dbReference>
<evidence type="ECO:0000256" key="4">
    <source>
        <dbReference type="SAM" id="Phobius"/>
    </source>
</evidence>
<dbReference type="PANTHER" id="PTHR24373">
    <property type="entry name" value="SLIT RELATED LEUCINE-RICH REPEAT NEURONAL PROTEIN"/>
    <property type="match status" value="1"/>
</dbReference>
<evidence type="ECO:0000256" key="2">
    <source>
        <dbReference type="ARBA" id="ARBA00022729"/>
    </source>
</evidence>
<sequence>MPFQKGSPCRETSKGKLHISQDHFVIMFLAGQKLLSLSIVFITVIVFRVATCSEQCQSNFGTLHCNGQTRNINTFPEEPTLQGYATLLVTFTNISSLQNGLVILPPLPQLETLVLSSNGILVLNDSLVENNQQIKSFHLQYNALSSVPIKVLENLPNLTYLDLSYNNILTIPENAFHTNHKLGILFVRGNDLNQVHPDALNGVFSLKYIDLSSNILDRFSFELFQRVPELTKLIGIYLDDSRITNYPIYPSK</sequence>
<dbReference type="SUPFAM" id="SSF52058">
    <property type="entry name" value="L domain-like"/>
    <property type="match status" value="1"/>
</dbReference>
<evidence type="ECO:0000313" key="5">
    <source>
        <dbReference type="EMBL" id="PIK56460.1"/>
    </source>
</evidence>
<keyword evidence="3" id="KW-0677">Repeat</keyword>
<dbReference type="PANTHER" id="PTHR24373:SF370">
    <property type="entry name" value="FISH-LIPS, ISOFORM E"/>
    <property type="match status" value="1"/>
</dbReference>
<dbReference type="Pfam" id="PF13855">
    <property type="entry name" value="LRR_8"/>
    <property type="match status" value="1"/>
</dbReference>
<dbReference type="Proteomes" id="UP000230750">
    <property type="component" value="Unassembled WGS sequence"/>
</dbReference>
<dbReference type="Gene3D" id="3.80.10.10">
    <property type="entry name" value="Ribonuclease Inhibitor"/>
    <property type="match status" value="1"/>
</dbReference>
<gene>
    <name evidence="5" type="ORF">BSL78_06623</name>
</gene>
<dbReference type="GO" id="GO:0031012">
    <property type="term" value="C:extracellular matrix"/>
    <property type="evidence" value="ECO:0007669"/>
    <property type="project" value="TreeGrafter"/>
</dbReference>
<keyword evidence="4" id="KW-0812">Transmembrane</keyword>
<keyword evidence="4" id="KW-1133">Transmembrane helix</keyword>
<dbReference type="InterPro" id="IPR001611">
    <property type="entry name" value="Leu-rich_rpt"/>
</dbReference>
<dbReference type="InterPro" id="IPR050328">
    <property type="entry name" value="Dev_Immune_Receptor"/>
</dbReference>
<keyword evidence="1" id="KW-0433">Leucine-rich repeat</keyword>
<name>A0A2G8L8J2_STIJA</name>
<evidence type="ECO:0000256" key="3">
    <source>
        <dbReference type="ARBA" id="ARBA00022737"/>
    </source>
</evidence>
<evidence type="ECO:0000256" key="1">
    <source>
        <dbReference type="ARBA" id="ARBA00022614"/>
    </source>
</evidence>
<dbReference type="AlphaFoldDB" id="A0A2G8L8J2"/>
<accession>A0A2G8L8J2</accession>
<keyword evidence="4" id="KW-0472">Membrane</keyword>
<evidence type="ECO:0000313" key="6">
    <source>
        <dbReference type="Proteomes" id="UP000230750"/>
    </source>
</evidence>
<keyword evidence="6" id="KW-1185">Reference proteome</keyword>
<dbReference type="OrthoDB" id="694479at2759"/>
<keyword evidence="2" id="KW-0732">Signal</keyword>
<dbReference type="GO" id="GO:0005615">
    <property type="term" value="C:extracellular space"/>
    <property type="evidence" value="ECO:0007669"/>
    <property type="project" value="TreeGrafter"/>
</dbReference>
<dbReference type="InterPro" id="IPR003591">
    <property type="entry name" value="Leu-rich_rpt_typical-subtyp"/>
</dbReference>
<dbReference type="InterPro" id="IPR032675">
    <property type="entry name" value="LRR_dom_sf"/>
</dbReference>
<dbReference type="PROSITE" id="PS51450">
    <property type="entry name" value="LRR"/>
    <property type="match status" value="1"/>
</dbReference>
<proteinExistence type="predicted"/>
<comment type="caution">
    <text evidence="5">The sequence shown here is derived from an EMBL/GenBank/DDBJ whole genome shotgun (WGS) entry which is preliminary data.</text>
</comment>
<feature type="transmembrane region" description="Helical" evidence="4">
    <location>
        <begin position="24"/>
        <end position="47"/>
    </location>
</feature>
<protein>
    <submittedName>
        <fullName evidence="5">Putative platelet glycoprotein Ib alpha chain</fullName>
    </submittedName>
</protein>
<dbReference type="EMBL" id="MRZV01000175">
    <property type="protein sequence ID" value="PIK56460.1"/>
    <property type="molecule type" value="Genomic_DNA"/>
</dbReference>
<reference evidence="5 6" key="1">
    <citation type="journal article" date="2017" name="PLoS Biol.">
        <title>The sea cucumber genome provides insights into morphological evolution and visceral regeneration.</title>
        <authorList>
            <person name="Zhang X."/>
            <person name="Sun L."/>
            <person name="Yuan J."/>
            <person name="Sun Y."/>
            <person name="Gao Y."/>
            <person name="Zhang L."/>
            <person name="Li S."/>
            <person name="Dai H."/>
            <person name="Hamel J.F."/>
            <person name="Liu C."/>
            <person name="Yu Y."/>
            <person name="Liu S."/>
            <person name="Lin W."/>
            <person name="Guo K."/>
            <person name="Jin S."/>
            <person name="Xu P."/>
            <person name="Storey K.B."/>
            <person name="Huan P."/>
            <person name="Zhang T."/>
            <person name="Zhou Y."/>
            <person name="Zhang J."/>
            <person name="Lin C."/>
            <person name="Li X."/>
            <person name="Xing L."/>
            <person name="Huo D."/>
            <person name="Sun M."/>
            <person name="Wang L."/>
            <person name="Mercier A."/>
            <person name="Li F."/>
            <person name="Yang H."/>
            <person name="Xiang J."/>
        </authorList>
    </citation>
    <scope>NUCLEOTIDE SEQUENCE [LARGE SCALE GENOMIC DNA]</scope>
    <source>
        <strain evidence="5">Shaxun</strain>
        <tissue evidence="5">Muscle</tissue>
    </source>
</reference>